<dbReference type="InterPro" id="IPR013809">
    <property type="entry name" value="ENTH"/>
</dbReference>
<dbReference type="Gene3D" id="1.25.40.90">
    <property type="match status" value="1"/>
</dbReference>
<dbReference type="InterPro" id="IPR014712">
    <property type="entry name" value="ANTH_dom_sf"/>
</dbReference>
<dbReference type="GO" id="GO:0005545">
    <property type="term" value="F:1-phosphatidylinositol binding"/>
    <property type="evidence" value="ECO:0007669"/>
    <property type="project" value="InterPro"/>
</dbReference>
<comment type="subcellular location">
    <subcellularLocation>
        <location evidence="1">Cytoplasm</location>
    </subcellularLocation>
</comment>
<dbReference type="GO" id="GO:0005905">
    <property type="term" value="C:clathrin-coated pit"/>
    <property type="evidence" value="ECO:0007669"/>
    <property type="project" value="TreeGrafter"/>
</dbReference>
<accession>A0A8H5KX43</accession>
<dbReference type="EMBL" id="JAAOAR010000498">
    <property type="protein sequence ID" value="KAF5580368.1"/>
    <property type="molecule type" value="Genomic_DNA"/>
</dbReference>
<dbReference type="GO" id="GO:0000149">
    <property type="term" value="F:SNARE binding"/>
    <property type="evidence" value="ECO:0007669"/>
    <property type="project" value="TreeGrafter"/>
</dbReference>
<evidence type="ECO:0000256" key="2">
    <source>
        <dbReference type="ARBA" id="ARBA00022490"/>
    </source>
</evidence>
<comment type="caution">
    <text evidence="5">The sequence shown here is derived from an EMBL/GenBank/DDBJ whole genome shotgun (WGS) entry which is preliminary data.</text>
</comment>
<feature type="domain" description="ENTH" evidence="4">
    <location>
        <begin position="132"/>
        <end position="259"/>
    </location>
</feature>
<feature type="compositionally biased region" description="Polar residues" evidence="3">
    <location>
        <begin position="563"/>
        <end position="573"/>
    </location>
</feature>
<dbReference type="GO" id="GO:0072583">
    <property type="term" value="P:clathrin-dependent endocytosis"/>
    <property type="evidence" value="ECO:0007669"/>
    <property type="project" value="InterPro"/>
</dbReference>
<feature type="compositionally biased region" description="Polar residues" evidence="3">
    <location>
        <begin position="439"/>
        <end position="454"/>
    </location>
</feature>
<dbReference type="GO" id="GO:0005546">
    <property type="term" value="F:phosphatidylinositol-4,5-bisphosphate binding"/>
    <property type="evidence" value="ECO:0007669"/>
    <property type="project" value="TreeGrafter"/>
</dbReference>
<dbReference type="InterPro" id="IPR045192">
    <property type="entry name" value="AP180-like"/>
</dbReference>
<dbReference type="SUPFAM" id="SSF89009">
    <property type="entry name" value="GAT-like domain"/>
    <property type="match status" value="1"/>
</dbReference>
<dbReference type="AlphaFoldDB" id="A0A8H5KX43"/>
<evidence type="ECO:0000256" key="3">
    <source>
        <dbReference type="SAM" id="MobiDB-lite"/>
    </source>
</evidence>
<dbReference type="Gene3D" id="1.20.58.150">
    <property type="entry name" value="ANTH domain"/>
    <property type="match status" value="1"/>
</dbReference>
<name>A0A8H5KX43_9HYPO</name>
<dbReference type="FunFam" id="1.20.58.150:FF:000004">
    <property type="entry name" value="ENTH domain protein"/>
    <property type="match status" value="1"/>
</dbReference>
<dbReference type="GO" id="GO:0030136">
    <property type="term" value="C:clathrin-coated vesicle"/>
    <property type="evidence" value="ECO:0007669"/>
    <property type="project" value="InterPro"/>
</dbReference>
<organism evidence="5 6">
    <name type="scientific">Fusarium pseudoanthophilum</name>
    <dbReference type="NCBI Taxonomy" id="48495"/>
    <lineage>
        <taxon>Eukaryota</taxon>
        <taxon>Fungi</taxon>
        <taxon>Dikarya</taxon>
        <taxon>Ascomycota</taxon>
        <taxon>Pezizomycotina</taxon>
        <taxon>Sordariomycetes</taxon>
        <taxon>Hypocreomycetidae</taxon>
        <taxon>Hypocreales</taxon>
        <taxon>Nectriaceae</taxon>
        <taxon>Fusarium</taxon>
        <taxon>Fusarium fujikuroi species complex</taxon>
    </lineage>
</organism>
<protein>
    <submittedName>
        <fullName evidence="5">ENTH domain-containing protein</fullName>
    </submittedName>
</protein>
<feature type="compositionally biased region" description="Polar residues" evidence="3">
    <location>
        <begin position="478"/>
        <end position="488"/>
    </location>
</feature>
<feature type="compositionally biased region" description="Polar residues" evidence="3">
    <location>
        <begin position="590"/>
        <end position="656"/>
    </location>
</feature>
<feature type="compositionally biased region" description="Low complexity" evidence="3">
    <location>
        <begin position="522"/>
        <end position="552"/>
    </location>
</feature>
<dbReference type="InterPro" id="IPR008942">
    <property type="entry name" value="ENTH_VHS"/>
</dbReference>
<dbReference type="SUPFAM" id="SSF48464">
    <property type="entry name" value="ENTH/VHS domain"/>
    <property type="match status" value="1"/>
</dbReference>
<dbReference type="Proteomes" id="UP000544095">
    <property type="component" value="Unassembled WGS sequence"/>
</dbReference>
<evidence type="ECO:0000259" key="4">
    <source>
        <dbReference type="PROSITE" id="PS50942"/>
    </source>
</evidence>
<keyword evidence="2" id="KW-0963">Cytoplasm</keyword>
<feature type="compositionally biased region" description="Polar residues" evidence="3">
    <location>
        <begin position="681"/>
        <end position="702"/>
    </location>
</feature>
<proteinExistence type="predicted"/>
<dbReference type="PANTHER" id="PTHR22951">
    <property type="entry name" value="CLATHRIN ASSEMBLY PROTEIN"/>
    <property type="match status" value="1"/>
</dbReference>
<feature type="compositionally biased region" description="Low complexity" evidence="3">
    <location>
        <begin position="489"/>
        <end position="500"/>
    </location>
</feature>
<dbReference type="FunFam" id="1.25.40.90:FF:000025">
    <property type="entry name" value="ENTH domain protein"/>
    <property type="match status" value="1"/>
</dbReference>
<dbReference type="GO" id="GO:0048268">
    <property type="term" value="P:clathrin coat assembly"/>
    <property type="evidence" value="ECO:0007669"/>
    <property type="project" value="InterPro"/>
</dbReference>
<gene>
    <name evidence="5" type="ORF">FPANT_9324</name>
</gene>
<dbReference type="GO" id="GO:0006900">
    <property type="term" value="P:vesicle budding from membrane"/>
    <property type="evidence" value="ECO:0007669"/>
    <property type="project" value="TreeGrafter"/>
</dbReference>
<dbReference type="SMART" id="SM00273">
    <property type="entry name" value="ENTH"/>
    <property type="match status" value="1"/>
</dbReference>
<reference evidence="5 6" key="1">
    <citation type="submission" date="2020-05" db="EMBL/GenBank/DDBJ databases">
        <title>Identification and distribution of gene clusters putatively required for synthesis of sphingolipid metabolism inhibitors in phylogenetically diverse species of the filamentous fungus Fusarium.</title>
        <authorList>
            <person name="Kim H.-S."/>
            <person name="Busman M."/>
            <person name="Brown D.W."/>
            <person name="Divon H."/>
            <person name="Uhlig S."/>
            <person name="Proctor R.H."/>
        </authorList>
    </citation>
    <scope>NUCLEOTIDE SEQUENCE [LARGE SCALE GENOMIC DNA]</scope>
    <source>
        <strain evidence="5 6">NRRL 25211</strain>
    </source>
</reference>
<dbReference type="InterPro" id="IPR011417">
    <property type="entry name" value="ANTH_dom"/>
</dbReference>
<feature type="compositionally biased region" description="Polar residues" evidence="3">
    <location>
        <begin position="726"/>
        <end position="739"/>
    </location>
</feature>
<evidence type="ECO:0000256" key="1">
    <source>
        <dbReference type="ARBA" id="ARBA00004496"/>
    </source>
</evidence>
<dbReference type="PROSITE" id="PS50942">
    <property type="entry name" value="ENTH"/>
    <property type="match status" value="1"/>
</dbReference>
<feature type="region of interest" description="Disordered" evidence="3">
    <location>
        <begin position="413"/>
        <end position="764"/>
    </location>
</feature>
<keyword evidence="6" id="KW-1185">Reference proteome</keyword>
<evidence type="ECO:0000313" key="5">
    <source>
        <dbReference type="EMBL" id="KAF5580368.1"/>
    </source>
</evidence>
<dbReference type="GO" id="GO:0032050">
    <property type="term" value="F:clathrin heavy chain binding"/>
    <property type="evidence" value="ECO:0007669"/>
    <property type="project" value="TreeGrafter"/>
</dbReference>
<feature type="compositionally biased region" description="Polar residues" evidence="3">
    <location>
        <begin position="504"/>
        <end position="521"/>
    </location>
</feature>
<dbReference type="CDD" id="cd16988">
    <property type="entry name" value="ANTH_N_YAP180"/>
    <property type="match status" value="1"/>
</dbReference>
<evidence type="ECO:0000313" key="6">
    <source>
        <dbReference type="Proteomes" id="UP000544095"/>
    </source>
</evidence>
<feature type="compositionally biased region" description="Low complexity" evidence="3">
    <location>
        <begin position="657"/>
        <end position="680"/>
    </location>
</feature>
<sequence>MCRYLSIIRISQNLHLLVLQPPKPNLKSTPTRTAHTPPLVLVLPRPRIVHVPRRGCGHSLVVSLGQSLFLRPRRLQDLLFALVTLKRPDTARLGSSSAAAALIVIPALTPPDPRPSIICHRTPSLVATYRASVGIMSSSFEKSVKGATKIKNAPPKTKYIEHILVATHSGEAGVGEVFRALTYRLRDSTWTVVFKSLITVHLMIREGSPDVTLAFLSTHRNVLAISSFTDAQIQGRNIRHYAHYLAERARAYEKTKTDWVRASESRLEKLSVEKGLLRETEIVQHQLEALLKCDVMENEPENEITITVFRLLVLDLLALFQVLNQGLISILGNFFEMSKVDAERAMAIYRKFTKQTDYVVQYLSVARQHEHHTRVEVPKLKHAPVNLGRQLEEYLHDPDFEVHRRQYLAEQDVKKIGGGSSSKQGGLSKKKSSDFPEPASNNPFPKITASSSGNRAPESKPQANKGPDPDLIDFFDSIEQNQTPMSMNPQPQQQAFQQQPTGMPFQQNGFAPQPTGFASNSPFQQPQQTGFMQPQPQIQQPQIQQPQIQLQPDFTGAGFGGFTPQQQAFQPSSLAPIPQDTMASFPNAAPQIQQPVQNGSPQGLQPMQTGSTNPFRQSMLMAQQTGLPSSATTPALNRQSTNPFARTSPQQNTSPFAQASNSPFQSPSPQQQQPALQPTPTGTNPFARNSTMPAPNQEQRPQTAGAALAPQPTGTTNPFRNGAFVNHNTGMGWQANQQPIGGGLDQLPTVPVFPRPAQQTPWQQ</sequence>
<dbReference type="PANTHER" id="PTHR22951:SF5">
    <property type="entry name" value="PHOSPHATIDYLINOSITOL-BINDING CLATHRIN ASSEMBLY PROTEIN LAP"/>
    <property type="match status" value="1"/>
</dbReference>
<dbReference type="Pfam" id="PF07651">
    <property type="entry name" value="ANTH"/>
    <property type="match status" value="1"/>
</dbReference>